<dbReference type="EMBL" id="QPGA01000001">
    <property type="protein sequence ID" value="RDE52362.1"/>
    <property type="molecule type" value="Genomic_DNA"/>
</dbReference>
<accession>A0A369XUB4</accession>
<dbReference type="InterPro" id="IPR050498">
    <property type="entry name" value="Ycf3"/>
</dbReference>
<dbReference type="SMART" id="SM00028">
    <property type="entry name" value="TPR"/>
    <property type="match status" value="4"/>
</dbReference>
<evidence type="ECO:0000313" key="4">
    <source>
        <dbReference type="EMBL" id="RDE52362.1"/>
    </source>
</evidence>
<evidence type="ECO:0000256" key="1">
    <source>
        <dbReference type="ARBA" id="ARBA00022737"/>
    </source>
</evidence>
<keyword evidence="1" id="KW-0677">Repeat</keyword>
<dbReference type="Pfam" id="PF13432">
    <property type="entry name" value="TPR_16"/>
    <property type="match status" value="1"/>
</dbReference>
<sequence>MSVNFEYRRHYARAWLWRLCGRDEKAFAEYLIAHRLQPDDLPSARHLACIAAESKRYAAADKWFVECLRLAPDDADLYYNHGFVLEQAGCPRAAIAAFSEALRRKPALDRAWYGRGLAHARLGEHAAAAEAFAHAVELQPMHADAYYLWGMACHHAACPQQLEEVVERLVNFDAKLAARLVRDVGREDDLGPLVPEMPF</sequence>
<dbReference type="InterPro" id="IPR019734">
    <property type="entry name" value="TPR_rpt"/>
</dbReference>
<feature type="repeat" description="TPR" evidence="3">
    <location>
        <begin position="109"/>
        <end position="142"/>
    </location>
</feature>
<reference evidence="4 5" key="1">
    <citation type="submission" date="2018-05" db="EMBL/GenBank/DDBJ databases">
        <title>Integrated omic analyses show evidence that a Ca. Accumulibacter phosphatis strain performs denitrification under micro-aerobic conditions.</title>
        <authorList>
            <person name="Camejo P.Y."/>
            <person name="Katherine M.D."/>
            <person name="Daniel N.R."/>
        </authorList>
    </citation>
    <scope>NUCLEOTIDE SEQUENCE [LARGE SCALE GENOMIC DNA]</scope>
    <source>
        <strain evidence="4">UW-LDO-IC</strain>
    </source>
</reference>
<name>A0A369XUB4_9PROT</name>
<dbReference type="PANTHER" id="PTHR44858:SF1">
    <property type="entry name" value="UDP-N-ACETYLGLUCOSAMINE--PEPTIDE N-ACETYLGLUCOSAMINYLTRANSFERASE SPINDLY-RELATED"/>
    <property type="match status" value="1"/>
</dbReference>
<protein>
    <submittedName>
        <fullName evidence="4">Tetratricopeptide repeat protein</fullName>
    </submittedName>
</protein>
<dbReference type="PROSITE" id="PS50005">
    <property type="entry name" value="TPR"/>
    <property type="match status" value="1"/>
</dbReference>
<organism evidence="4 5">
    <name type="scientific">Candidatus Accumulibacter meliphilus</name>
    <dbReference type="NCBI Taxonomy" id="2211374"/>
    <lineage>
        <taxon>Bacteria</taxon>
        <taxon>Pseudomonadati</taxon>
        <taxon>Pseudomonadota</taxon>
        <taxon>Betaproteobacteria</taxon>
        <taxon>Candidatus Accumulibacter</taxon>
    </lineage>
</organism>
<comment type="caution">
    <text evidence="4">The sequence shown here is derived from an EMBL/GenBank/DDBJ whole genome shotgun (WGS) entry which is preliminary data.</text>
</comment>
<gene>
    <name evidence="4" type="ORF">DVS81_00940</name>
</gene>
<keyword evidence="2 3" id="KW-0802">TPR repeat</keyword>
<dbReference type="Proteomes" id="UP000253831">
    <property type="component" value="Unassembled WGS sequence"/>
</dbReference>
<proteinExistence type="predicted"/>
<dbReference type="InterPro" id="IPR011990">
    <property type="entry name" value="TPR-like_helical_dom_sf"/>
</dbReference>
<dbReference type="Gene3D" id="1.25.40.10">
    <property type="entry name" value="Tetratricopeptide repeat domain"/>
    <property type="match status" value="2"/>
</dbReference>
<dbReference type="SUPFAM" id="SSF48452">
    <property type="entry name" value="TPR-like"/>
    <property type="match status" value="1"/>
</dbReference>
<evidence type="ECO:0000256" key="3">
    <source>
        <dbReference type="PROSITE-ProRule" id="PRU00339"/>
    </source>
</evidence>
<evidence type="ECO:0000313" key="5">
    <source>
        <dbReference type="Proteomes" id="UP000253831"/>
    </source>
</evidence>
<dbReference type="PANTHER" id="PTHR44858">
    <property type="entry name" value="TETRATRICOPEPTIDE REPEAT PROTEIN 6"/>
    <property type="match status" value="1"/>
</dbReference>
<dbReference type="AlphaFoldDB" id="A0A369XUB4"/>
<dbReference type="Pfam" id="PF13181">
    <property type="entry name" value="TPR_8"/>
    <property type="match status" value="1"/>
</dbReference>
<evidence type="ECO:0000256" key="2">
    <source>
        <dbReference type="ARBA" id="ARBA00022803"/>
    </source>
</evidence>